<dbReference type="SUPFAM" id="SSF159133">
    <property type="entry name" value="EutN/CcmL-like"/>
    <property type="match status" value="1"/>
</dbReference>
<dbReference type="EMBL" id="JACRIW010000048">
    <property type="protein sequence ID" value="MBI5169327.1"/>
    <property type="molecule type" value="Genomic_DNA"/>
</dbReference>
<name>A0A933SC08_UNCEI</name>
<gene>
    <name evidence="3" type="ORF">HZA61_07565</name>
</gene>
<organism evidence="3 4">
    <name type="scientific">Eiseniibacteriota bacterium</name>
    <dbReference type="NCBI Taxonomy" id="2212470"/>
    <lineage>
        <taxon>Bacteria</taxon>
        <taxon>Candidatus Eiseniibacteriota</taxon>
    </lineage>
</organism>
<evidence type="ECO:0000313" key="3">
    <source>
        <dbReference type="EMBL" id="MBI5169327.1"/>
    </source>
</evidence>
<dbReference type="Proteomes" id="UP000696931">
    <property type="component" value="Unassembled WGS sequence"/>
</dbReference>
<protein>
    <submittedName>
        <fullName evidence="3">EutN/CcmL family microcompartment protein</fullName>
    </submittedName>
</protein>
<dbReference type="InterPro" id="IPR004992">
    <property type="entry name" value="EutN_CcmL"/>
</dbReference>
<accession>A0A933SC08</accession>
<dbReference type="CDD" id="cd01614">
    <property type="entry name" value="EutN_CcmL"/>
    <property type="match status" value="1"/>
</dbReference>
<evidence type="ECO:0000313" key="4">
    <source>
        <dbReference type="Proteomes" id="UP000696931"/>
    </source>
</evidence>
<dbReference type="PANTHER" id="PTHR36539:SF1">
    <property type="entry name" value="BACTERIAL MICROCOMPARTMENT SHELL VERTEX PROTEIN EUTN"/>
    <property type="match status" value="1"/>
</dbReference>
<dbReference type="GO" id="GO:0031469">
    <property type="term" value="C:bacterial microcompartment"/>
    <property type="evidence" value="ECO:0007669"/>
    <property type="project" value="UniProtKB-SubCell"/>
</dbReference>
<sequence length="101" mass="10351">MLLAQVLGTVVSTRKDSGLSGLKLMLAREVDGQFKPAGNFVVAVDAVGAGTGEIVLVAAGSSARLTEVTKDRPVDHVICGIVDAVEVDGKDVYLKSLGVKG</sequence>
<dbReference type="Gene3D" id="2.40.50.220">
    <property type="entry name" value="EutN/Ccml"/>
    <property type="match status" value="1"/>
</dbReference>
<reference evidence="3" key="1">
    <citation type="submission" date="2020-07" db="EMBL/GenBank/DDBJ databases">
        <title>Huge and variable diversity of episymbiotic CPR bacteria and DPANN archaea in groundwater ecosystems.</title>
        <authorList>
            <person name="He C.Y."/>
            <person name="Keren R."/>
            <person name="Whittaker M."/>
            <person name="Farag I.F."/>
            <person name="Doudna J."/>
            <person name="Cate J.H.D."/>
            <person name="Banfield J.F."/>
        </authorList>
    </citation>
    <scope>NUCLEOTIDE SEQUENCE</scope>
    <source>
        <strain evidence="3">NC_groundwater_1813_Pr3_B-0.1um_71_17</strain>
    </source>
</reference>
<dbReference type="PANTHER" id="PTHR36539">
    <property type="entry name" value="ETHANOLAMINE UTILIZATION PROTEIN EUTN"/>
    <property type="match status" value="1"/>
</dbReference>
<dbReference type="InterPro" id="IPR036677">
    <property type="entry name" value="EutN_CcmL_sf"/>
</dbReference>
<dbReference type="PROSITE" id="PS51932">
    <property type="entry name" value="BMV"/>
    <property type="match status" value="1"/>
</dbReference>
<comment type="subcellular location">
    <subcellularLocation>
        <location evidence="1">Bacterial microcompartment</location>
    </subcellularLocation>
</comment>
<dbReference type="Pfam" id="PF03319">
    <property type="entry name" value="EutN_CcmL"/>
    <property type="match status" value="1"/>
</dbReference>
<comment type="caution">
    <text evidence="3">The sequence shown here is derived from an EMBL/GenBank/DDBJ whole genome shotgun (WGS) entry which is preliminary data.</text>
</comment>
<evidence type="ECO:0000256" key="2">
    <source>
        <dbReference type="ARBA" id="ARBA00024446"/>
    </source>
</evidence>
<keyword evidence="2" id="KW-1283">Bacterial microcompartment</keyword>
<evidence type="ECO:0000256" key="1">
    <source>
        <dbReference type="ARBA" id="ARBA00024322"/>
    </source>
</evidence>
<proteinExistence type="predicted"/>
<dbReference type="AlphaFoldDB" id="A0A933SC08"/>